<dbReference type="OrthoDB" id="215655at2"/>
<dbReference type="AlphaFoldDB" id="A0A366HT42"/>
<accession>A0A366HT42</accession>
<keyword evidence="3" id="KW-1185">Reference proteome</keyword>
<reference evidence="2 3" key="1">
    <citation type="submission" date="2018-06" db="EMBL/GenBank/DDBJ databases">
        <title>Genomic Encyclopedia of Type Strains, Phase IV (KMG-IV): sequencing the most valuable type-strain genomes for metagenomic binning, comparative biology and taxonomic classification.</title>
        <authorList>
            <person name="Goeker M."/>
        </authorList>
    </citation>
    <scope>NUCLEOTIDE SEQUENCE [LARGE SCALE GENOMIC DNA]</scope>
    <source>
        <strain evidence="2 3">DSM 25532</strain>
    </source>
</reference>
<comment type="caution">
    <text evidence="2">The sequence shown here is derived from an EMBL/GenBank/DDBJ whole genome shotgun (WGS) entry which is preliminary data.</text>
</comment>
<evidence type="ECO:0000313" key="3">
    <source>
        <dbReference type="Proteomes" id="UP000253426"/>
    </source>
</evidence>
<dbReference type="SMART" id="SM00834">
    <property type="entry name" value="CxxC_CXXC_SSSS"/>
    <property type="match status" value="1"/>
</dbReference>
<dbReference type="RefSeq" id="WP_113957634.1">
    <property type="nucleotide sequence ID" value="NZ_QNRR01000002.1"/>
</dbReference>
<evidence type="ECO:0000313" key="2">
    <source>
        <dbReference type="EMBL" id="RBP46094.1"/>
    </source>
</evidence>
<evidence type="ECO:0000259" key="1">
    <source>
        <dbReference type="SMART" id="SM00834"/>
    </source>
</evidence>
<dbReference type="EMBL" id="QNRR01000002">
    <property type="protein sequence ID" value="RBP46094.1"/>
    <property type="molecule type" value="Genomic_DNA"/>
</dbReference>
<sequence length="83" mass="9445">MPTYHYIAEKPEEGCPRCRKGFDLRRPLDRPALTHCPLCKKPVVKVLQPFNTPKITKPLSVSDAKSAGFTVLEKRCDGSYEKR</sequence>
<dbReference type="InterPro" id="IPR013429">
    <property type="entry name" value="Regulatory_FmdB_Zinc_ribbon"/>
</dbReference>
<gene>
    <name evidence="2" type="ORF">DES53_102480</name>
</gene>
<proteinExistence type="predicted"/>
<name>A0A366HT42_9BACT</name>
<organism evidence="2 3">
    <name type="scientific">Roseimicrobium gellanilyticum</name>
    <dbReference type="NCBI Taxonomy" id="748857"/>
    <lineage>
        <taxon>Bacteria</taxon>
        <taxon>Pseudomonadati</taxon>
        <taxon>Verrucomicrobiota</taxon>
        <taxon>Verrucomicrobiia</taxon>
        <taxon>Verrucomicrobiales</taxon>
        <taxon>Verrucomicrobiaceae</taxon>
        <taxon>Roseimicrobium</taxon>
    </lineage>
</organism>
<protein>
    <recommendedName>
        <fullName evidence="1">Putative regulatory protein FmdB zinc ribbon domain-containing protein</fullName>
    </recommendedName>
</protein>
<feature type="domain" description="Putative regulatory protein FmdB zinc ribbon" evidence="1">
    <location>
        <begin position="1"/>
        <end position="48"/>
    </location>
</feature>
<dbReference type="Proteomes" id="UP000253426">
    <property type="component" value="Unassembled WGS sequence"/>
</dbReference>